<keyword evidence="3 4" id="KW-0687">Ribonucleoprotein</keyword>
<dbReference type="GO" id="GO:0022625">
    <property type="term" value="C:cytosolic large ribosomal subunit"/>
    <property type="evidence" value="ECO:0007669"/>
    <property type="project" value="UniProtKB-UniRule"/>
</dbReference>
<comment type="function">
    <text evidence="4 6">This protein binds to the 23S rRNA, and is important in its secondary structure. It is located near the subunit interface in the base of the L7/L12 stalk, and near the tRNA binding site of the peptidyltransferase center.</text>
</comment>
<dbReference type="SUPFAM" id="SSF56053">
    <property type="entry name" value="Ribosomal protein L6"/>
    <property type="match status" value="2"/>
</dbReference>
<evidence type="ECO:0000256" key="2">
    <source>
        <dbReference type="ARBA" id="ARBA00022980"/>
    </source>
</evidence>
<dbReference type="Gene3D" id="3.90.930.12">
    <property type="entry name" value="Ribosomal protein L6, alpha-beta domain"/>
    <property type="match status" value="2"/>
</dbReference>
<evidence type="ECO:0000256" key="5">
    <source>
        <dbReference type="RuleBase" id="RU003869"/>
    </source>
</evidence>
<proteinExistence type="inferred from homology"/>
<feature type="domain" description="Large ribosomal subunit protein uL6 alpha-beta" evidence="7">
    <location>
        <begin position="11"/>
        <end position="82"/>
    </location>
</feature>
<dbReference type="InterPro" id="IPR000702">
    <property type="entry name" value="Ribosomal_uL6-like"/>
</dbReference>
<evidence type="ECO:0000256" key="3">
    <source>
        <dbReference type="ARBA" id="ARBA00023274"/>
    </source>
</evidence>
<dbReference type="Proteomes" id="UP000253032">
    <property type="component" value="Unassembled WGS sequence"/>
</dbReference>
<dbReference type="FunFam" id="3.90.930.12:FF:000001">
    <property type="entry name" value="50S ribosomal protein L6"/>
    <property type="match status" value="1"/>
</dbReference>
<keyword evidence="2 4" id="KW-0689">Ribosomal protein</keyword>
<dbReference type="GO" id="GO:0019843">
    <property type="term" value="F:rRNA binding"/>
    <property type="evidence" value="ECO:0007669"/>
    <property type="project" value="UniProtKB-UniRule"/>
</dbReference>
<evidence type="ECO:0000313" key="8">
    <source>
        <dbReference type="EMBL" id="RCL38573.1"/>
    </source>
</evidence>
<dbReference type="InterPro" id="IPR020040">
    <property type="entry name" value="Ribosomal_uL6_a/b-dom"/>
</dbReference>
<sequence length="180" mass="19430">MSRVAKNPISIPSGIEIKLDEKAIIVSGSKGKSEFAFPESVSVIHADDVIKVSYDESSPNSTALAGTTRSLINNMVIGVSEGFQKTLLLVGVGYRAKANGKKLELTLGFSHPVHYDLPDEVEVETPSQTEVVLKSHDKQVLGQVAAEIRAFRPPEPYKGKGVKYADEIIRRKEAKKAAGA</sequence>
<dbReference type="GO" id="GO:0003735">
    <property type="term" value="F:structural constituent of ribosome"/>
    <property type="evidence" value="ECO:0007669"/>
    <property type="project" value="UniProtKB-UniRule"/>
</dbReference>
<name>A0A368BMP3_9GAMM</name>
<evidence type="ECO:0000313" key="9">
    <source>
        <dbReference type="Proteomes" id="UP000253032"/>
    </source>
</evidence>
<reference evidence="8 9" key="1">
    <citation type="journal article" date="2018" name="Microbiome">
        <title>Fine metagenomic profile of the Mediterranean stratified and mixed water columns revealed by assembly and recruitment.</title>
        <authorList>
            <person name="Haro-Moreno J.M."/>
            <person name="Lopez-Perez M."/>
            <person name="De La Torre J.R."/>
            <person name="Picazo A."/>
            <person name="Camacho A."/>
            <person name="Rodriguez-Valera F."/>
        </authorList>
    </citation>
    <scope>NUCLEOTIDE SEQUENCE [LARGE SCALE GENOMIC DNA]</scope>
    <source>
        <strain evidence="8">MED-G84</strain>
    </source>
</reference>
<dbReference type="InterPro" id="IPR002358">
    <property type="entry name" value="Ribosomal_uL6_CS"/>
</dbReference>
<evidence type="ECO:0000256" key="6">
    <source>
        <dbReference type="RuleBase" id="RU003870"/>
    </source>
</evidence>
<dbReference type="PANTHER" id="PTHR11655">
    <property type="entry name" value="60S/50S RIBOSOMAL PROTEIN L6/L9"/>
    <property type="match status" value="1"/>
</dbReference>
<dbReference type="AlphaFoldDB" id="A0A368BMP3"/>
<dbReference type="HAMAP" id="MF_01365_B">
    <property type="entry name" value="Ribosomal_uL6_B"/>
    <property type="match status" value="1"/>
</dbReference>
<protein>
    <recommendedName>
        <fullName evidence="4">Large ribosomal subunit protein uL6</fullName>
    </recommendedName>
</protein>
<evidence type="ECO:0000256" key="1">
    <source>
        <dbReference type="ARBA" id="ARBA00009356"/>
    </source>
</evidence>
<dbReference type="Pfam" id="PF00347">
    <property type="entry name" value="Ribosomal_L6"/>
    <property type="match status" value="2"/>
</dbReference>
<dbReference type="GO" id="GO:0002181">
    <property type="term" value="P:cytoplasmic translation"/>
    <property type="evidence" value="ECO:0007669"/>
    <property type="project" value="TreeGrafter"/>
</dbReference>
<dbReference type="InterPro" id="IPR019906">
    <property type="entry name" value="Ribosomal_uL6_bac-type"/>
</dbReference>
<evidence type="ECO:0000259" key="7">
    <source>
        <dbReference type="Pfam" id="PF00347"/>
    </source>
</evidence>
<evidence type="ECO:0000256" key="4">
    <source>
        <dbReference type="HAMAP-Rule" id="MF_01365"/>
    </source>
</evidence>
<dbReference type="NCBIfam" id="TIGR03654">
    <property type="entry name" value="L6_bact"/>
    <property type="match status" value="1"/>
</dbReference>
<comment type="subunit">
    <text evidence="4">Part of the 50S ribosomal subunit.</text>
</comment>
<dbReference type="InterPro" id="IPR036789">
    <property type="entry name" value="Ribosomal_uL6-like_a/b-dom_sf"/>
</dbReference>
<organism evidence="8 9">
    <name type="scientific">SAR86 cluster bacterium</name>
    <dbReference type="NCBI Taxonomy" id="2030880"/>
    <lineage>
        <taxon>Bacteria</taxon>
        <taxon>Pseudomonadati</taxon>
        <taxon>Pseudomonadota</taxon>
        <taxon>Gammaproteobacteria</taxon>
        <taxon>SAR86 cluster</taxon>
    </lineage>
</organism>
<dbReference type="PIRSF" id="PIRSF002162">
    <property type="entry name" value="Ribosomal_L6"/>
    <property type="match status" value="1"/>
</dbReference>
<dbReference type="EMBL" id="QOPC01000008">
    <property type="protein sequence ID" value="RCL38573.1"/>
    <property type="molecule type" value="Genomic_DNA"/>
</dbReference>
<dbReference type="PROSITE" id="PS00525">
    <property type="entry name" value="RIBOSOMAL_L6_1"/>
    <property type="match status" value="1"/>
</dbReference>
<comment type="caution">
    <text evidence="8">The sequence shown here is derived from an EMBL/GenBank/DDBJ whole genome shotgun (WGS) entry which is preliminary data.</text>
</comment>
<dbReference type="PANTHER" id="PTHR11655:SF14">
    <property type="entry name" value="LARGE RIBOSOMAL SUBUNIT PROTEIN UL6M"/>
    <property type="match status" value="1"/>
</dbReference>
<feature type="domain" description="Large ribosomal subunit protein uL6 alpha-beta" evidence="7">
    <location>
        <begin position="90"/>
        <end position="164"/>
    </location>
</feature>
<keyword evidence="4 6" id="KW-0694">RNA-binding</keyword>
<dbReference type="PRINTS" id="PR00059">
    <property type="entry name" value="RIBOSOMALL6"/>
</dbReference>
<gene>
    <name evidence="4" type="primary">rplF</name>
    <name evidence="8" type="ORF">DBW98_02060</name>
</gene>
<comment type="similarity">
    <text evidence="1 4 5">Belongs to the universal ribosomal protein uL6 family.</text>
</comment>
<keyword evidence="4 6" id="KW-0699">rRNA-binding</keyword>
<accession>A0A368BMP3</accession>